<evidence type="ECO:0000256" key="1">
    <source>
        <dbReference type="ARBA" id="ARBA00004141"/>
    </source>
</evidence>
<dbReference type="AlphaFoldDB" id="A0A914XKI0"/>
<evidence type="ECO:0000256" key="12">
    <source>
        <dbReference type="ARBA" id="ARBA00023303"/>
    </source>
</evidence>
<dbReference type="GO" id="GO:0005272">
    <property type="term" value="F:sodium channel activity"/>
    <property type="evidence" value="ECO:0007669"/>
    <property type="project" value="UniProtKB-KW"/>
</dbReference>
<keyword evidence="9 14" id="KW-0472">Membrane</keyword>
<evidence type="ECO:0000256" key="9">
    <source>
        <dbReference type="ARBA" id="ARBA00023136"/>
    </source>
</evidence>
<dbReference type="InterPro" id="IPR001873">
    <property type="entry name" value="ENaC"/>
</dbReference>
<evidence type="ECO:0000256" key="4">
    <source>
        <dbReference type="ARBA" id="ARBA00022461"/>
    </source>
</evidence>
<evidence type="ECO:0000256" key="11">
    <source>
        <dbReference type="ARBA" id="ARBA00023201"/>
    </source>
</evidence>
<keyword evidence="7" id="KW-0915">Sodium</keyword>
<name>A0A914XKI0_9BILA</name>
<keyword evidence="15" id="KW-1185">Reference proteome</keyword>
<keyword evidence="10" id="KW-0325">Glycoprotein</keyword>
<keyword evidence="5 13" id="KW-0812">Transmembrane</keyword>
<dbReference type="GO" id="GO:0016020">
    <property type="term" value="C:membrane"/>
    <property type="evidence" value="ECO:0007669"/>
    <property type="project" value="UniProtKB-SubCell"/>
</dbReference>
<evidence type="ECO:0000256" key="3">
    <source>
        <dbReference type="ARBA" id="ARBA00022448"/>
    </source>
</evidence>
<keyword evidence="6 14" id="KW-1133">Transmembrane helix</keyword>
<comment type="subcellular location">
    <subcellularLocation>
        <location evidence="1">Membrane</location>
        <topology evidence="1">Multi-pass membrane protein</topology>
    </subcellularLocation>
</comment>
<sequence length="317" mass="35908">MSAKSFLGTAAWPKPFLHVANEYIAFLREAEIYAGAKGFEKYKQISSDKWQSFLLIEDFLAGSSITTDQLIQKFGKDIMRMYNMRGVLWWYNNETTTSFEFVETLAVSSTRTCVSDYPDYDVTKFSTTTITFGVHTKVMLYVSNVFSRLPEVNGVEQCSMTSVHTYRYNCRVDYVRQMCGCEPTAWPGTAAVEKQYCSLRKLETCQLSPDVDFSNCSTSIYPTPCQLGAYQATIATTPLNTAYAKVTLQLLDRPSYPSYEETLPWTTETFVGAFGGVLGMWIGLDALVLFELFLSAFGFCGRMCRRIYDKKKNRSDG</sequence>
<evidence type="ECO:0000256" key="6">
    <source>
        <dbReference type="ARBA" id="ARBA00022989"/>
    </source>
</evidence>
<protein>
    <submittedName>
        <fullName evidence="16">Uncharacterized protein</fullName>
    </submittedName>
</protein>
<evidence type="ECO:0000313" key="16">
    <source>
        <dbReference type="WBParaSite" id="PSAMB.scaffold8263size6430.g31198.t1"/>
    </source>
</evidence>
<evidence type="ECO:0000256" key="14">
    <source>
        <dbReference type="SAM" id="Phobius"/>
    </source>
</evidence>
<keyword evidence="12 13" id="KW-0407">Ion channel</keyword>
<evidence type="ECO:0000256" key="10">
    <source>
        <dbReference type="ARBA" id="ARBA00023180"/>
    </source>
</evidence>
<accession>A0A914XKI0</accession>
<proteinExistence type="inferred from homology"/>
<keyword evidence="4 13" id="KW-0894">Sodium channel</keyword>
<evidence type="ECO:0000256" key="5">
    <source>
        <dbReference type="ARBA" id="ARBA00022692"/>
    </source>
</evidence>
<dbReference type="WBParaSite" id="PSAMB.scaffold8263size6430.g31198.t1">
    <property type="protein sequence ID" value="PSAMB.scaffold8263size6430.g31198.t1"/>
    <property type="gene ID" value="PSAMB.scaffold8263size6430.g31198"/>
</dbReference>
<keyword evidence="3 13" id="KW-0813">Transport</keyword>
<organism evidence="15 16">
    <name type="scientific">Plectus sambesii</name>
    <dbReference type="NCBI Taxonomy" id="2011161"/>
    <lineage>
        <taxon>Eukaryota</taxon>
        <taxon>Metazoa</taxon>
        <taxon>Ecdysozoa</taxon>
        <taxon>Nematoda</taxon>
        <taxon>Chromadorea</taxon>
        <taxon>Plectida</taxon>
        <taxon>Plectina</taxon>
        <taxon>Plectoidea</taxon>
        <taxon>Plectidae</taxon>
        <taxon>Plectus</taxon>
    </lineage>
</organism>
<dbReference type="Proteomes" id="UP000887566">
    <property type="component" value="Unplaced"/>
</dbReference>
<comment type="similarity">
    <text evidence="2 13">Belongs to the amiloride-sensitive sodium channel (TC 1.A.6) family.</text>
</comment>
<feature type="transmembrane region" description="Helical" evidence="14">
    <location>
        <begin position="278"/>
        <end position="304"/>
    </location>
</feature>
<evidence type="ECO:0000256" key="2">
    <source>
        <dbReference type="ARBA" id="ARBA00007193"/>
    </source>
</evidence>
<dbReference type="Pfam" id="PF00858">
    <property type="entry name" value="ASC"/>
    <property type="match status" value="1"/>
</dbReference>
<keyword evidence="8 13" id="KW-0406">Ion transport</keyword>
<evidence type="ECO:0000256" key="8">
    <source>
        <dbReference type="ARBA" id="ARBA00023065"/>
    </source>
</evidence>
<evidence type="ECO:0000313" key="15">
    <source>
        <dbReference type="Proteomes" id="UP000887566"/>
    </source>
</evidence>
<evidence type="ECO:0000256" key="7">
    <source>
        <dbReference type="ARBA" id="ARBA00023053"/>
    </source>
</evidence>
<reference evidence="16" key="1">
    <citation type="submission" date="2022-11" db="UniProtKB">
        <authorList>
            <consortium name="WormBaseParasite"/>
        </authorList>
    </citation>
    <scope>IDENTIFICATION</scope>
</reference>
<keyword evidence="11 13" id="KW-0739">Sodium transport</keyword>
<evidence type="ECO:0000256" key="13">
    <source>
        <dbReference type="RuleBase" id="RU000679"/>
    </source>
</evidence>